<keyword evidence="4" id="KW-1185">Reference proteome</keyword>
<dbReference type="InterPro" id="IPR023213">
    <property type="entry name" value="CAT-like_dom_sf"/>
</dbReference>
<accession>A0A834TAJ0</accession>
<evidence type="ECO:0000256" key="1">
    <source>
        <dbReference type="ARBA" id="ARBA00022679"/>
    </source>
</evidence>
<sequence>MHMNSRMFSVAGSPRFDVYGNDFGWGKPKKVDVVSIDKSGAFSLAESKKEKGGVEIGIVLEPPVMEAFASLFVKGI</sequence>
<organism evidence="3 4">
    <name type="scientific">Senna tora</name>
    <dbReference type="NCBI Taxonomy" id="362788"/>
    <lineage>
        <taxon>Eukaryota</taxon>
        <taxon>Viridiplantae</taxon>
        <taxon>Streptophyta</taxon>
        <taxon>Embryophyta</taxon>
        <taxon>Tracheophyta</taxon>
        <taxon>Spermatophyta</taxon>
        <taxon>Magnoliopsida</taxon>
        <taxon>eudicotyledons</taxon>
        <taxon>Gunneridae</taxon>
        <taxon>Pentapetalae</taxon>
        <taxon>rosids</taxon>
        <taxon>fabids</taxon>
        <taxon>Fabales</taxon>
        <taxon>Fabaceae</taxon>
        <taxon>Caesalpinioideae</taxon>
        <taxon>Cassia clade</taxon>
        <taxon>Senna</taxon>
    </lineage>
</organism>
<keyword evidence="1 3" id="KW-0808">Transferase</keyword>
<keyword evidence="2" id="KW-0012">Acyltransferase</keyword>
<comment type="caution">
    <text evidence="3">The sequence shown here is derived from an EMBL/GenBank/DDBJ whole genome shotgun (WGS) entry which is preliminary data.</text>
</comment>
<evidence type="ECO:0000313" key="3">
    <source>
        <dbReference type="EMBL" id="KAF7813164.1"/>
    </source>
</evidence>
<dbReference type="Proteomes" id="UP000634136">
    <property type="component" value="Unassembled WGS sequence"/>
</dbReference>
<dbReference type="InterPro" id="IPR051504">
    <property type="entry name" value="Plant_metabolite_acyltrans"/>
</dbReference>
<evidence type="ECO:0000313" key="4">
    <source>
        <dbReference type="Proteomes" id="UP000634136"/>
    </source>
</evidence>
<dbReference type="Pfam" id="PF02458">
    <property type="entry name" value="Transferase"/>
    <property type="match status" value="1"/>
</dbReference>
<name>A0A834TAJ0_9FABA</name>
<evidence type="ECO:0000256" key="2">
    <source>
        <dbReference type="ARBA" id="ARBA00023315"/>
    </source>
</evidence>
<dbReference type="Gene3D" id="3.30.559.10">
    <property type="entry name" value="Chloramphenicol acetyltransferase-like domain"/>
    <property type="match status" value="1"/>
</dbReference>
<dbReference type="OrthoDB" id="1862401at2759"/>
<proteinExistence type="predicted"/>
<protein>
    <submittedName>
        <fullName evidence="3">Phenolic glucoside malonyltransferase 1-like</fullName>
    </submittedName>
</protein>
<dbReference type="EMBL" id="JAAIUW010000010">
    <property type="protein sequence ID" value="KAF7813164.1"/>
    <property type="molecule type" value="Genomic_DNA"/>
</dbReference>
<dbReference type="GO" id="GO:0016747">
    <property type="term" value="F:acyltransferase activity, transferring groups other than amino-acyl groups"/>
    <property type="evidence" value="ECO:0007669"/>
    <property type="project" value="UniProtKB-ARBA"/>
</dbReference>
<reference evidence="3" key="1">
    <citation type="submission" date="2020-09" db="EMBL/GenBank/DDBJ databases">
        <title>Genome-Enabled Discovery of Anthraquinone Biosynthesis in Senna tora.</title>
        <authorList>
            <person name="Kang S.-H."/>
            <person name="Pandey R.P."/>
            <person name="Lee C.-M."/>
            <person name="Sim J.-S."/>
            <person name="Jeong J.-T."/>
            <person name="Choi B.-S."/>
            <person name="Jung M."/>
            <person name="Ginzburg D."/>
            <person name="Zhao K."/>
            <person name="Won S.Y."/>
            <person name="Oh T.-J."/>
            <person name="Yu Y."/>
            <person name="Kim N.-H."/>
            <person name="Lee O.R."/>
            <person name="Lee T.-H."/>
            <person name="Bashyal P."/>
            <person name="Kim T.-S."/>
            <person name="Lee W.-H."/>
            <person name="Kawkins C."/>
            <person name="Kim C.-K."/>
            <person name="Kim J.S."/>
            <person name="Ahn B.O."/>
            <person name="Rhee S.Y."/>
            <person name="Sohng J.K."/>
        </authorList>
    </citation>
    <scope>NUCLEOTIDE SEQUENCE</scope>
    <source>
        <tissue evidence="3">Leaf</tissue>
    </source>
</reference>
<gene>
    <name evidence="3" type="ORF">G2W53_034140</name>
</gene>
<dbReference type="PANTHER" id="PTHR31625">
    <property type="match status" value="1"/>
</dbReference>
<dbReference type="AlphaFoldDB" id="A0A834TAJ0"/>